<name>A0A1H9HNP4_9RHOB</name>
<reference evidence="1 2" key="1">
    <citation type="submission" date="2016-10" db="EMBL/GenBank/DDBJ databases">
        <authorList>
            <person name="de Groot N.N."/>
        </authorList>
    </citation>
    <scope>NUCLEOTIDE SEQUENCE [LARGE SCALE GENOMIC DNA]</scope>
    <source>
        <strain evidence="1 2">DSM 22007</strain>
    </source>
</reference>
<proteinExistence type="predicted"/>
<keyword evidence="2" id="KW-1185">Reference proteome</keyword>
<dbReference type="AlphaFoldDB" id="A0A1H9HNP4"/>
<accession>A0A1H9HNP4</accession>
<evidence type="ECO:0000313" key="2">
    <source>
        <dbReference type="Proteomes" id="UP000198634"/>
    </source>
</evidence>
<dbReference type="EMBL" id="FOEP01000010">
    <property type="protein sequence ID" value="SEQ63862.1"/>
    <property type="molecule type" value="Genomic_DNA"/>
</dbReference>
<protein>
    <submittedName>
        <fullName evidence="1">Uncharacterized protein</fullName>
    </submittedName>
</protein>
<organism evidence="1 2">
    <name type="scientific">Thalassovita taeanensis</name>
    <dbReference type="NCBI Taxonomy" id="657014"/>
    <lineage>
        <taxon>Bacteria</taxon>
        <taxon>Pseudomonadati</taxon>
        <taxon>Pseudomonadota</taxon>
        <taxon>Alphaproteobacteria</taxon>
        <taxon>Rhodobacterales</taxon>
        <taxon>Roseobacteraceae</taxon>
        <taxon>Thalassovita</taxon>
    </lineage>
</organism>
<dbReference type="Proteomes" id="UP000198634">
    <property type="component" value="Unassembled WGS sequence"/>
</dbReference>
<evidence type="ECO:0000313" key="1">
    <source>
        <dbReference type="EMBL" id="SEQ63862.1"/>
    </source>
</evidence>
<sequence length="51" mass="5853">MGTAISGNVNSVIVAEAITVYYDRHETEHLHYLLHYRLRFSGGPFFLSNVR</sequence>
<dbReference type="STRING" id="657014.SAMN04488092_1108"/>
<gene>
    <name evidence="1" type="ORF">SAMN04488092_1108</name>
</gene>